<protein>
    <submittedName>
        <fullName evidence="6">Cuticle protein 16.8 like protein</fullName>
    </submittedName>
</protein>
<dbReference type="GO" id="GO:0062129">
    <property type="term" value="C:chitin-based extracellular matrix"/>
    <property type="evidence" value="ECO:0007669"/>
    <property type="project" value="TreeGrafter"/>
</dbReference>
<gene>
    <name evidence="6" type="ORF">HNY73_015979</name>
</gene>
<feature type="transmembrane region" description="Helical" evidence="5">
    <location>
        <begin position="73"/>
        <end position="95"/>
    </location>
</feature>
<evidence type="ECO:0000256" key="5">
    <source>
        <dbReference type="SAM" id="Phobius"/>
    </source>
</evidence>
<proteinExistence type="predicted"/>
<evidence type="ECO:0000256" key="3">
    <source>
        <dbReference type="PROSITE-ProRule" id="PRU00497"/>
    </source>
</evidence>
<organism evidence="6 7">
    <name type="scientific">Argiope bruennichi</name>
    <name type="common">Wasp spider</name>
    <name type="synonym">Aranea bruennichi</name>
    <dbReference type="NCBI Taxonomy" id="94029"/>
    <lineage>
        <taxon>Eukaryota</taxon>
        <taxon>Metazoa</taxon>
        <taxon>Ecdysozoa</taxon>
        <taxon>Arthropoda</taxon>
        <taxon>Chelicerata</taxon>
        <taxon>Arachnida</taxon>
        <taxon>Araneae</taxon>
        <taxon>Araneomorphae</taxon>
        <taxon>Entelegynae</taxon>
        <taxon>Araneoidea</taxon>
        <taxon>Araneidae</taxon>
        <taxon>Argiope</taxon>
    </lineage>
</organism>
<dbReference type="AlphaFoldDB" id="A0A8T0EIA3"/>
<dbReference type="PANTHER" id="PTHR10380">
    <property type="entry name" value="CUTICLE PROTEIN"/>
    <property type="match status" value="1"/>
</dbReference>
<evidence type="ECO:0000256" key="2">
    <source>
        <dbReference type="ARBA" id="ARBA00022460"/>
    </source>
</evidence>
<dbReference type="EMBL" id="JABXBU010002227">
    <property type="protein sequence ID" value="KAF8773308.1"/>
    <property type="molecule type" value="Genomic_DNA"/>
</dbReference>
<feature type="region of interest" description="Disordered" evidence="4">
    <location>
        <begin position="220"/>
        <end position="247"/>
    </location>
</feature>
<dbReference type="Pfam" id="PF00379">
    <property type="entry name" value="Chitin_bind_4"/>
    <property type="match status" value="1"/>
</dbReference>
<accession>A0A8T0EIA3</accession>
<keyword evidence="5" id="KW-0812">Transmembrane</keyword>
<dbReference type="PROSITE" id="PS51155">
    <property type="entry name" value="CHIT_BIND_RR_2"/>
    <property type="match status" value="1"/>
</dbReference>
<comment type="caution">
    <text evidence="6">The sequence shown here is derived from an EMBL/GenBank/DDBJ whole genome shotgun (WGS) entry which is preliminary data.</text>
</comment>
<evidence type="ECO:0000313" key="6">
    <source>
        <dbReference type="EMBL" id="KAF8773308.1"/>
    </source>
</evidence>
<sequence>MIIPWKIKYKRFHYNTFCSFRENIQPSDENKAGNDRNKEKTLYLETPIMVNVIKTVLKDINCRYRKVFGETSFTTWIMVFKILLALIGLSTAFAMPVTEEKPEKSQPYHFEYEAKADHGIHYRKEESDGHGHVKGMYGYLDTDGMFREVQYVADEDGFRAEIMTNEPGTTDQKHADVQIMSFAEPETTNPANHDLEQRSSNGNSKTVKSLTPVHFQFFQQTNDKDKGSPGGIRSYMFQHTGEHGGHE</sequence>
<dbReference type="PROSITE" id="PS00233">
    <property type="entry name" value="CHIT_BIND_RR_1"/>
    <property type="match status" value="1"/>
</dbReference>
<evidence type="ECO:0000256" key="4">
    <source>
        <dbReference type="SAM" id="MobiDB-lite"/>
    </source>
</evidence>
<dbReference type="InterPro" id="IPR050468">
    <property type="entry name" value="Cuticle_Struct_Prot"/>
</dbReference>
<dbReference type="GO" id="GO:0008010">
    <property type="term" value="F:structural constituent of chitin-based larval cuticle"/>
    <property type="evidence" value="ECO:0007669"/>
    <property type="project" value="TreeGrafter"/>
</dbReference>
<dbReference type="InterPro" id="IPR031311">
    <property type="entry name" value="CHIT_BIND_RR_consensus"/>
</dbReference>
<keyword evidence="5" id="KW-1133">Transmembrane helix</keyword>
<name>A0A8T0EIA3_ARGBR</name>
<evidence type="ECO:0000313" key="7">
    <source>
        <dbReference type="Proteomes" id="UP000807504"/>
    </source>
</evidence>
<comment type="function">
    <text evidence="1">Component of the rigid cuticle of the spider.</text>
</comment>
<dbReference type="InterPro" id="IPR000618">
    <property type="entry name" value="Insect_cuticle"/>
</dbReference>
<keyword evidence="7" id="KW-1185">Reference proteome</keyword>
<reference evidence="6" key="2">
    <citation type="submission" date="2020-06" db="EMBL/GenBank/DDBJ databases">
        <authorList>
            <person name="Sheffer M."/>
        </authorList>
    </citation>
    <scope>NUCLEOTIDE SEQUENCE</scope>
</reference>
<keyword evidence="5" id="KW-0472">Membrane</keyword>
<dbReference type="Proteomes" id="UP000807504">
    <property type="component" value="Unassembled WGS sequence"/>
</dbReference>
<evidence type="ECO:0000256" key="1">
    <source>
        <dbReference type="ARBA" id="ARBA00002980"/>
    </source>
</evidence>
<feature type="region of interest" description="Disordered" evidence="4">
    <location>
        <begin position="185"/>
        <end position="207"/>
    </location>
</feature>
<reference evidence="6" key="1">
    <citation type="journal article" date="2020" name="bioRxiv">
        <title>Chromosome-level reference genome of the European wasp spider Argiope bruennichi: a resource for studies on range expansion and evolutionary adaptation.</title>
        <authorList>
            <person name="Sheffer M.M."/>
            <person name="Hoppe A."/>
            <person name="Krehenwinkel H."/>
            <person name="Uhl G."/>
            <person name="Kuss A.W."/>
            <person name="Jensen L."/>
            <person name="Jensen C."/>
            <person name="Gillespie R.G."/>
            <person name="Hoff K.J."/>
            <person name="Prost S."/>
        </authorList>
    </citation>
    <scope>NUCLEOTIDE SEQUENCE</scope>
</reference>
<keyword evidence="2 3" id="KW-0193">Cuticle</keyword>
<feature type="compositionally biased region" description="Polar residues" evidence="4">
    <location>
        <begin position="198"/>
        <end position="207"/>
    </location>
</feature>